<dbReference type="SUPFAM" id="SSF55174">
    <property type="entry name" value="Alpha-L RNA-binding motif"/>
    <property type="match status" value="1"/>
</dbReference>
<dbReference type="InterPro" id="IPR014729">
    <property type="entry name" value="Rossmann-like_a/b/a_fold"/>
</dbReference>
<gene>
    <name evidence="8 11" type="primary">tyrS</name>
    <name evidence="11" type="ORF">NPA09_01050</name>
</gene>
<dbReference type="Pfam" id="PF00579">
    <property type="entry name" value="tRNA-synt_1b"/>
    <property type="match status" value="1"/>
</dbReference>
<dbReference type="Pfam" id="PF22421">
    <property type="entry name" value="SYY_C-terminal"/>
    <property type="match status" value="1"/>
</dbReference>
<evidence type="ECO:0000259" key="10">
    <source>
        <dbReference type="Pfam" id="PF22421"/>
    </source>
</evidence>
<evidence type="ECO:0000256" key="7">
    <source>
        <dbReference type="ARBA" id="ARBA00048248"/>
    </source>
</evidence>
<dbReference type="PROSITE" id="PS50889">
    <property type="entry name" value="S4"/>
    <property type="match status" value="1"/>
</dbReference>
<dbReference type="EMBL" id="CP101808">
    <property type="protein sequence ID" value="UUD37147.1"/>
    <property type="molecule type" value="Genomic_DNA"/>
</dbReference>
<dbReference type="CDD" id="cd00805">
    <property type="entry name" value="TyrRS_core"/>
    <property type="match status" value="1"/>
</dbReference>
<feature type="binding site" evidence="8">
    <location>
        <position position="159"/>
    </location>
    <ligand>
        <name>L-tyrosine</name>
        <dbReference type="ChEBI" id="CHEBI:58315"/>
    </ligand>
</feature>
<dbReference type="Proteomes" id="UP001059576">
    <property type="component" value="Chromosome"/>
</dbReference>
<keyword evidence="6 8" id="KW-0030">Aminoacyl-tRNA synthetase</keyword>
<proteinExistence type="inferred from homology"/>
<keyword evidence="3 8" id="KW-0067">ATP-binding</keyword>
<keyword evidence="8" id="KW-0963">Cytoplasm</keyword>
<dbReference type="InterPro" id="IPR024088">
    <property type="entry name" value="Tyr-tRNA-ligase_bac-type"/>
</dbReference>
<dbReference type="InterPro" id="IPR002305">
    <property type="entry name" value="aa-tRNA-synth_Ic"/>
</dbReference>
<feature type="short sequence motif" description="'HIGH' region" evidence="8">
    <location>
        <begin position="37"/>
        <end position="46"/>
    </location>
</feature>
<dbReference type="PANTHER" id="PTHR11766:SF0">
    <property type="entry name" value="TYROSINE--TRNA LIGASE, MITOCHONDRIAL"/>
    <property type="match status" value="1"/>
</dbReference>
<comment type="catalytic activity">
    <reaction evidence="7 8">
        <text>tRNA(Tyr) + L-tyrosine + ATP = L-tyrosyl-tRNA(Tyr) + AMP + diphosphate + H(+)</text>
        <dbReference type="Rhea" id="RHEA:10220"/>
        <dbReference type="Rhea" id="RHEA-COMP:9706"/>
        <dbReference type="Rhea" id="RHEA-COMP:9707"/>
        <dbReference type="ChEBI" id="CHEBI:15378"/>
        <dbReference type="ChEBI" id="CHEBI:30616"/>
        <dbReference type="ChEBI" id="CHEBI:33019"/>
        <dbReference type="ChEBI" id="CHEBI:58315"/>
        <dbReference type="ChEBI" id="CHEBI:78442"/>
        <dbReference type="ChEBI" id="CHEBI:78536"/>
        <dbReference type="ChEBI" id="CHEBI:456215"/>
        <dbReference type="EC" id="6.1.1.1"/>
    </reaction>
</comment>
<sequence length="414" mass="47290">MNILEELKLRGILKDISDIEKFNNLPKGTGIYIGFDPTATSLHLGNYIQISLLKRFEKYGFKPFALLGGATGMIGDPSFKNAERVLLDAKTINNNKTKIRKQLESYGLEVIDNYDWYKDMSIIDFLRDIGKMVNISYLLAKDSIKSRIDKGLSFTEFSYSLLQGYDFINLYKNKNVYLQLGGSDQWGNITTGLEMLNKIFNNNHKACVVTTNLLTDENGNKIGKSVGGGGLWIDKNLASPFFIYQYLLNIMDNQVESYLKWLTFLSLDEIKNVMEKSKKEPALRHAQKVLAYEVVKDVHNKKEAQKAIEITDALFTNSEKLVNLSANDIEQLRNSIPFIKVASSLTIQDALLEAKIVSSKRELNEFFKDKTITINNKNVENLLEKLDFSVFENKFIIIKRGKKKYYVLENKTSK</sequence>
<reference evidence="11" key="1">
    <citation type="submission" date="2022-07" db="EMBL/GenBank/DDBJ databases">
        <title>Complete genome of Mycoplasma equigenitalium type strain T37.</title>
        <authorList>
            <person name="Spergser J."/>
        </authorList>
    </citation>
    <scope>NUCLEOTIDE SEQUENCE</scope>
    <source>
        <strain evidence="11">T37</strain>
    </source>
</reference>
<accession>A0ABY5J4U0</accession>
<dbReference type="InterPro" id="IPR036986">
    <property type="entry name" value="S4_RNA-bd_sf"/>
</dbReference>
<evidence type="ECO:0000256" key="4">
    <source>
        <dbReference type="ARBA" id="ARBA00022884"/>
    </source>
</evidence>
<dbReference type="InterPro" id="IPR024107">
    <property type="entry name" value="Tyr-tRNA-ligase_bac_1"/>
</dbReference>
<evidence type="ECO:0000256" key="2">
    <source>
        <dbReference type="ARBA" id="ARBA00022741"/>
    </source>
</evidence>
<dbReference type="SUPFAM" id="SSF52374">
    <property type="entry name" value="Nucleotidylyl transferase"/>
    <property type="match status" value="1"/>
</dbReference>
<evidence type="ECO:0000256" key="6">
    <source>
        <dbReference type="ARBA" id="ARBA00023146"/>
    </source>
</evidence>
<keyword evidence="4 9" id="KW-0694">RNA-binding</keyword>
<feature type="binding site" evidence="8">
    <location>
        <position position="32"/>
    </location>
    <ligand>
        <name>L-tyrosine</name>
        <dbReference type="ChEBI" id="CHEBI:58315"/>
    </ligand>
</feature>
<dbReference type="EC" id="6.1.1.1" evidence="8"/>
<feature type="domain" description="Tyrosine--tRNA ligase SYY-like C-terminal" evidence="10">
    <location>
        <begin position="328"/>
        <end position="407"/>
    </location>
</feature>
<comment type="function">
    <text evidence="8">Catalyzes the attachment of tyrosine to tRNA(Tyr) in a two-step reaction: tyrosine is first activated by ATP to form Tyr-AMP and then transferred to the acceptor end of tRNA(Tyr).</text>
</comment>
<name>A0ABY5J4U0_9BACT</name>
<dbReference type="RefSeq" id="WP_129722160.1">
    <property type="nucleotide sequence ID" value="NZ_CP101808.1"/>
</dbReference>
<evidence type="ECO:0000256" key="5">
    <source>
        <dbReference type="ARBA" id="ARBA00022917"/>
    </source>
</evidence>
<dbReference type="NCBIfam" id="TIGR00234">
    <property type="entry name" value="tyrS"/>
    <property type="match status" value="1"/>
</dbReference>
<dbReference type="HAMAP" id="MF_02006">
    <property type="entry name" value="Tyr_tRNA_synth_type1"/>
    <property type="match status" value="1"/>
</dbReference>
<keyword evidence="12" id="KW-1185">Reference proteome</keyword>
<evidence type="ECO:0000256" key="1">
    <source>
        <dbReference type="ARBA" id="ARBA00022598"/>
    </source>
</evidence>
<keyword evidence="1 8" id="KW-0436">Ligase</keyword>
<evidence type="ECO:0000256" key="3">
    <source>
        <dbReference type="ARBA" id="ARBA00022840"/>
    </source>
</evidence>
<evidence type="ECO:0000256" key="9">
    <source>
        <dbReference type="PROSITE-ProRule" id="PRU00182"/>
    </source>
</evidence>
<protein>
    <recommendedName>
        <fullName evidence="8">Tyrosine--tRNA ligase</fullName>
        <ecNumber evidence="8">6.1.1.1</ecNumber>
    </recommendedName>
    <alternativeName>
        <fullName evidence="8">Tyrosyl-tRNA synthetase</fullName>
        <shortName evidence="8">TyrRS</shortName>
    </alternativeName>
</protein>
<feature type="binding site" evidence="8">
    <location>
        <position position="224"/>
    </location>
    <ligand>
        <name>ATP</name>
        <dbReference type="ChEBI" id="CHEBI:30616"/>
    </ligand>
</feature>
<keyword evidence="2 8" id="KW-0547">Nucleotide-binding</keyword>
<evidence type="ECO:0000313" key="12">
    <source>
        <dbReference type="Proteomes" id="UP001059576"/>
    </source>
</evidence>
<comment type="subcellular location">
    <subcellularLocation>
        <location evidence="8">Cytoplasm</location>
    </subcellularLocation>
</comment>
<feature type="binding site" evidence="8">
    <location>
        <position position="163"/>
    </location>
    <ligand>
        <name>L-tyrosine</name>
        <dbReference type="ChEBI" id="CHEBI:58315"/>
    </ligand>
</feature>
<dbReference type="Gene3D" id="1.10.240.10">
    <property type="entry name" value="Tyrosyl-Transfer RNA Synthetase"/>
    <property type="match status" value="1"/>
</dbReference>
<dbReference type="PANTHER" id="PTHR11766">
    <property type="entry name" value="TYROSYL-TRNA SYNTHETASE"/>
    <property type="match status" value="1"/>
</dbReference>
<keyword evidence="5 8" id="KW-0648">Protein biosynthesis</keyword>
<comment type="similarity">
    <text evidence="8">Belongs to the class-I aminoacyl-tRNA synthetase family. TyrS type 1 subfamily.</text>
</comment>
<dbReference type="Gene3D" id="3.40.50.620">
    <property type="entry name" value="HUPs"/>
    <property type="match status" value="1"/>
</dbReference>
<dbReference type="PRINTS" id="PR01040">
    <property type="entry name" value="TRNASYNTHTYR"/>
</dbReference>
<evidence type="ECO:0000313" key="11">
    <source>
        <dbReference type="EMBL" id="UUD37147.1"/>
    </source>
</evidence>
<dbReference type="InterPro" id="IPR054608">
    <property type="entry name" value="SYY-like_C"/>
</dbReference>
<evidence type="ECO:0000256" key="8">
    <source>
        <dbReference type="HAMAP-Rule" id="MF_02006"/>
    </source>
</evidence>
<feature type="short sequence motif" description="'KMSKS' region" evidence="8">
    <location>
        <begin position="221"/>
        <end position="225"/>
    </location>
</feature>
<dbReference type="Gene3D" id="3.10.290.10">
    <property type="entry name" value="RNA-binding S4 domain"/>
    <property type="match status" value="1"/>
</dbReference>
<comment type="subunit">
    <text evidence="8">Homodimer.</text>
</comment>
<dbReference type="GO" id="GO:0004831">
    <property type="term" value="F:tyrosine-tRNA ligase activity"/>
    <property type="evidence" value="ECO:0007669"/>
    <property type="project" value="UniProtKB-EC"/>
</dbReference>
<dbReference type="InterPro" id="IPR002307">
    <property type="entry name" value="Tyr-tRNA-ligase"/>
</dbReference>
<organism evidence="11 12">
    <name type="scientific">Mycoplasmopsis equigenitalium</name>
    <dbReference type="NCBI Taxonomy" id="114883"/>
    <lineage>
        <taxon>Bacteria</taxon>
        <taxon>Bacillati</taxon>
        <taxon>Mycoplasmatota</taxon>
        <taxon>Mycoplasmoidales</taxon>
        <taxon>Metamycoplasmataceae</taxon>
        <taxon>Mycoplasmopsis</taxon>
    </lineage>
</organism>